<feature type="domain" description="SIS" evidence="5">
    <location>
        <begin position="111"/>
        <end position="248"/>
    </location>
</feature>
<evidence type="ECO:0000313" key="6">
    <source>
        <dbReference type="EMBL" id="UZX29441.1"/>
    </source>
</evidence>
<dbReference type="GO" id="GO:0003700">
    <property type="term" value="F:DNA-binding transcription factor activity"/>
    <property type="evidence" value="ECO:0007669"/>
    <property type="project" value="InterPro"/>
</dbReference>
<evidence type="ECO:0000256" key="3">
    <source>
        <dbReference type="ARBA" id="ARBA00023163"/>
    </source>
</evidence>
<evidence type="ECO:0000259" key="5">
    <source>
        <dbReference type="PROSITE" id="PS51464"/>
    </source>
</evidence>
<keyword evidence="2" id="KW-0238">DNA-binding</keyword>
<dbReference type="Proteomes" id="UP001164557">
    <property type="component" value="Chromosome"/>
</dbReference>
<dbReference type="InterPro" id="IPR036388">
    <property type="entry name" value="WH-like_DNA-bd_sf"/>
</dbReference>
<dbReference type="InterPro" id="IPR009057">
    <property type="entry name" value="Homeodomain-like_sf"/>
</dbReference>
<dbReference type="Pfam" id="PF01418">
    <property type="entry name" value="HTH_6"/>
    <property type="match status" value="1"/>
</dbReference>
<sequence length="248" mass="28040">MIIDIKKESYESLSASERAVIDFLNKNERLIPELSITKIAEKTYVSSATVSRTIQKCGFSGINELRYKISQQKQEKSTFDAPYVVNNILAKSFRECTQTIDDIDSTAIYQIIEYIKSAKRIFIYARGFTALIADEFQMYLQLLGYNAIIVKDSMWMKNTEQIVTSDDIIIILSIRNSTPELAISAQSAKKVGAKVVTICCKSKTNLEKYSDITIIGHSEQIMEVSGLTVYSRIPLLIITRTIIEYIGL</sequence>
<dbReference type="SUPFAM" id="SSF53697">
    <property type="entry name" value="SIS domain"/>
    <property type="match status" value="1"/>
</dbReference>
<dbReference type="InterPro" id="IPR046348">
    <property type="entry name" value="SIS_dom_sf"/>
</dbReference>
<dbReference type="PROSITE" id="PS51071">
    <property type="entry name" value="HTH_RPIR"/>
    <property type="match status" value="1"/>
</dbReference>
<name>A0AA47B3I1_9LACO</name>
<proteinExistence type="predicted"/>
<keyword evidence="1" id="KW-0805">Transcription regulation</keyword>
<keyword evidence="7" id="KW-1185">Reference proteome</keyword>
<dbReference type="InterPro" id="IPR000281">
    <property type="entry name" value="HTH_RpiR"/>
</dbReference>
<keyword evidence="3" id="KW-0804">Transcription</keyword>
<evidence type="ECO:0000256" key="1">
    <source>
        <dbReference type="ARBA" id="ARBA00023015"/>
    </source>
</evidence>
<feature type="domain" description="HTH rpiR-type" evidence="4">
    <location>
        <begin position="1"/>
        <end position="76"/>
    </location>
</feature>
<dbReference type="Gene3D" id="3.40.50.10490">
    <property type="entry name" value="Glucose-6-phosphate isomerase like protein, domain 1"/>
    <property type="match status" value="1"/>
</dbReference>
<dbReference type="InterPro" id="IPR047640">
    <property type="entry name" value="RpiR-like"/>
</dbReference>
<dbReference type="Pfam" id="PF01380">
    <property type="entry name" value="SIS"/>
    <property type="match status" value="1"/>
</dbReference>
<dbReference type="PANTHER" id="PTHR30514:SF21">
    <property type="entry name" value="RPIR-FAMILY TRANSCRIPTIONAL REGULATOR"/>
    <property type="match status" value="1"/>
</dbReference>
<dbReference type="Gene3D" id="1.10.10.10">
    <property type="entry name" value="Winged helix-like DNA-binding domain superfamily/Winged helix DNA-binding domain"/>
    <property type="match status" value="1"/>
</dbReference>
<dbReference type="GO" id="GO:0097367">
    <property type="term" value="F:carbohydrate derivative binding"/>
    <property type="evidence" value="ECO:0007669"/>
    <property type="project" value="InterPro"/>
</dbReference>
<dbReference type="RefSeq" id="WP_046327648.1">
    <property type="nucleotide sequence ID" value="NZ_CP084384.1"/>
</dbReference>
<reference evidence="6" key="1">
    <citation type="submission" date="2021-09" db="EMBL/GenBank/DDBJ databases">
        <title>Lactobacillus species from Apis mellifera, Switzerland.</title>
        <authorList>
            <person name="Pfister J."/>
            <person name="Brown A."/>
            <person name="Neumann P."/>
            <person name="Collaud A."/>
            <person name="Retschnig G."/>
            <person name="Perreten V."/>
        </authorList>
    </citation>
    <scope>NUCLEOTIDE SEQUENCE</scope>
    <source>
        <strain evidence="6">IBH002</strain>
    </source>
</reference>
<dbReference type="InterPro" id="IPR035472">
    <property type="entry name" value="RpiR-like_SIS"/>
</dbReference>
<dbReference type="PROSITE" id="PS51464">
    <property type="entry name" value="SIS"/>
    <property type="match status" value="1"/>
</dbReference>
<gene>
    <name evidence="6" type="ORF">LDX53_07670</name>
</gene>
<dbReference type="PANTHER" id="PTHR30514">
    <property type="entry name" value="GLUCOKINASE"/>
    <property type="match status" value="1"/>
</dbReference>
<dbReference type="CDD" id="cd05013">
    <property type="entry name" value="SIS_RpiR"/>
    <property type="match status" value="1"/>
</dbReference>
<dbReference type="InterPro" id="IPR001347">
    <property type="entry name" value="SIS_dom"/>
</dbReference>
<dbReference type="GO" id="GO:0003677">
    <property type="term" value="F:DNA binding"/>
    <property type="evidence" value="ECO:0007669"/>
    <property type="project" value="UniProtKB-KW"/>
</dbReference>
<accession>A0AA47B3I1</accession>
<dbReference type="AlphaFoldDB" id="A0AA47B3I1"/>
<dbReference type="EMBL" id="CP084389">
    <property type="protein sequence ID" value="UZX29441.1"/>
    <property type="molecule type" value="Genomic_DNA"/>
</dbReference>
<evidence type="ECO:0000256" key="2">
    <source>
        <dbReference type="ARBA" id="ARBA00023125"/>
    </source>
</evidence>
<evidence type="ECO:0000313" key="7">
    <source>
        <dbReference type="Proteomes" id="UP001164557"/>
    </source>
</evidence>
<evidence type="ECO:0000259" key="4">
    <source>
        <dbReference type="PROSITE" id="PS51071"/>
    </source>
</evidence>
<dbReference type="GO" id="GO:1901135">
    <property type="term" value="P:carbohydrate derivative metabolic process"/>
    <property type="evidence" value="ECO:0007669"/>
    <property type="project" value="InterPro"/>
</dbReference>
<organism evidence="6 7">
    <name type="scientific">Lactobacillus helsingborgensis</name>
    <dbReference type="NCBI Taxonomy" id="1218494"/>
    <lineage>
        <taxon>Bacteria</taxon>
        <taxon>Bacillati</taxon>
        <taxon>Bacillota</taxon>
        <taxon>Bacilli</taxon>
        <taxon>Lactobacillales</taxon>
        <taxon>Lactobacillaceae</taxon>
        <taxon>Lactobacillus</taxon>
    </lineage>
</organism>
<protein>
    <submittedName>
        <fullName evidence="6">MurR/RpiR family transcriptional regulator</fullName>
    </submittedName>
</protein>
<dbReference type="SUPFAM" id="SSF46689">
    <property type="entry name" value="Homeodomain-like"/>
    <property type="match status" value="1"/>
</dbReference>